<accession>A0ABU1Z116</accession>
<evidence type="ECO:0008006" key="5">
    <source>
        <dbReference type="Google" id="ProtNLM"/>
    </source>
</evidence>
<proteinExistence type="predicted"/>
<dbReference type="RefSeq" id="WP_310247931.1">
    <property type="nucleotide sequence ID" value="NZ_JAVDXX010000001.1"/>
</dbReference>
<evidence type="ECO:0000313" key="3">
    <source>
        <dbReference type="EMBL" id="MDR7294310.1"/>
    </source>
</evidence>
<feature type="chain" id="PRO_5045450154" description="GH16 domain-containing protein" evidence="2">
    <location>
        <begin position="32"/>
        <end position="408"/>
    </location>
</feature>
<evidence type="ECO:0000313" key="4">
    <source>
        <dbReference type="Proteomes" id="UP001180715"/>
    </source>
</evidence>
<feature type="signal peptide" evidence="2">
    <location>
        <begin position="1"/>
        <end position="31"/>
    </location>
</feature>
<dbReference type="Proteomes" id="UP001180715">
    <property type="component" value="Unassembled WGS sequence"/>
</dbReference>
<dbReference type="EMBL" id="JAVDXX010000001">
    <property type="protein sequence ID" value="MDR7294310.1"/>
    <property type="molecule type" value="Genomic_DNA"/>
</dbReference>
<name>A0ABU1Z116_9MICC</name>
<sequence length="408" mass="45411">MFTIKKPAKYAVVPLALGLVLPTSVAVGAHAAPAPTAVETKAGPPEISHDSGRFETDYKFDTIEFSGQDWAIRGKNDVMGWGGPQAPHPSDGEGKWVSGAHVNDKGELVVENQGINGGVELIATKSTGYGTYEFSYTADFDKMDPNNVLGIFTYDTAEVAIDGTPGMKKHVNMKGLTEIDFIEVSRWGSQDLPKTFGMVTVYPDDLKNFRDRVSHKRFDIPKGVQTLKTKAIWDKDYLRVITSLENGKVLSDDTQTKRVPKDNGTQQLRINLWTTKANRANFENAQGDTIVFDDATFTPAGEKRPAEDKPKDKKDKKKSKKKKDSKKSKDKKAKDKKKSKKSKDSKKKDSKKKNSKKSKDAKKKKNSKNTLRTPDHIRKAIPRDFHGDLDEFEKTVNEFVTTLAGKTK</sequence>
<feature type="compositionally biased region" description="Basic and acidic residues" evidence="1">
    <location>
        <begin position="373"/>
        <end position="385"/>
    </location>
</feature>
<feature type="region of interest" description="Disordered" evidence="1">
    <location>
        <begin position="34"/>
        <end position="53"/>
    </location>
</feature>
<evidence type="ECO:0000256" key="1">
    <source>
        <dbReference type="SAM" id="MobiDB-lite"/>
    </source>
</evidence>
<feature type="compositionally biased region" description="Basic and acidic residues" evidence="1">
    <location>
        <begin position="301"/>
        <end position="313"/>
    </location>
</feature>
<feature type="compositionally biased region" description="Basic residues" evidence="1">
    <location>
        <begin position="314"/>
        <end position="367"/>
    </location>
</feature>
<comment type="caution">
    <text evidence="3">The sequence shown here is derived from an EMBL/GenBank/DDBJ whole genome shotgun (WGS) entry which is preliminary data.</text>
</comment>
<gene>
    <name evidence="3" type="ORF">J2S67_001578</name>
</gene>
<protein>
    <recommendedName>
        <fullName evidence="5">GH16 domain-containing protein</fullName>
    </recommendedName>
</protein>
<reference evidence="3" key="1">
    <citation type="submission" date="2023-07" db="EMBL/GenBank/DDBJ databases">
        <title>Sequencing the genomes of 1000 actinobacteria strains.</title>
        <authorList>
            <person name="Klenk H.-P."/>
        </authorList>
    </citation>
    <scope>NUCLEOTIDE SEQUENCE</scope>
    <source>
        <strain evidence="3">DSM 13068</strain>
    </source>
</reference>
<feature type="region of interest" description="Disordered" evidence="1">
    <location>
        <begin position="293"/>
        <end position="385"/>
    </location>
</feature>
<evidence type="ECO:0000256" key="2">
    <source>
        <dbReference type="SAM" id="SignalP"/>
    </source>
</evidence>
<keyword evidence="2" id="KW-0732">Signal</keyword>
<keyword evidence="4" id="KW-1185">Reference proteome</keyword>
<organism evidence="3 4">
    <name type="scientific">Pseudoglutamicibacter albus</name>
    <dbReference type="NCBI Taxonomy" id="98671"/>
    <lineage>
        <taxon>Bacteria</taxon>
        <taxon>Bacillati</taxon>
        <taxon>Actinomycetota</taxon>
        <taxon>Actinomycetes</taxon>
        <taxon>Micrococcales</taxon>
        <taxon>Micrococcaceae</taxon>
        <taxon>Pseudoglutamicibacter</taxon>
    </lineage>
</organism>